<protein>
    <submittedName>
        <fullName evidence="1">PIG-L family deacetylase</fullName>
    </submittedName>
</protein>
<dbReference type="PANTHER" id="PTHR12993">
    <property type="entry name" value="N-ACETYLGLUCOSAMINYL-PHOSPHATIDYLINOSITOL DE-N-ACETYLASE-RELATED"/>
    <property type="match status" value="1"/>
</dbReference>
<sequence>MPRLIERIAEAKRGRIDARRSAVIVAHPDDETIGCGALLARLDGVQVIVVTDGAPANGIDARTHGFADIDAYAAARARELDLALSLAGVASSNIRRLGLADQGAAHALPRLTRTLASLIDALGLAAILTHAFEGGHPDHDAVAFAVAAAVERLERPVEVVEMPFYHRAGDDMVLQHFADVGPCEVTLPLGEAERALKARMLAAHATQAATLTPFSTAFERFRPARPRNFRALPNGGAVLYADRDWGSTPGSGR</sequence>
<dbReference type="GO" id="GO:0016811">
    <property type="term" value="F:hydrolase activity, acting on carbon-nitrogen (but not peptide) bonds, in linear amides"/>
    <property type="evidence" value="ECO:0007669"/>
    <property type="project" value="TreeGrafter"/>
</dbReference>
<accession>A0AAU7X9J8</accession>
<dbReference type="Gene3D" id="3.40.50.10320">
    <property type="entry name" value="LmbE-like"/>
    <property type="match status" value="1"/>
</dbReference>
<dbReference type="InterPro" id="IPR003737">
    <property type="entry name" value="GlcNAc_PI_deacetylase-related"/>
</dbReference>
<evidence type="ECO:0000313" key="1">
    <source>
        <dbReference type="EMBL" id="XBY43748.1"/>
    </source>
</evidence>
<dbReference type="KEGG" id="mflg:ABS361_16960"/>
<organism evidence="1">
    <name type="scientific">Methyloraptor flagellatus</name>
    <dbReference type="NCBI Taxonomy" id="3162530"/>
    <lineage>
        <taxon>Bacteria</taxon>
        <taxon>Pseudomonadati</taxon>
        <taxon>Pseudomonadota</taxon>
        <taxon>Alphaproteobacteria</taxon>
        <taxon>Hyphomicrobiales</taxon>
        <taxon>Ancalomicrobiaceae</taxon>
        <taxon>Methyloraptor</taxon>
    </lineage>
</organism>
<dbReference type="InterPro" id="IPR024078">
    <property type="entry name" value="LmbE-like_dom_sf"/>
</dbReference>
<proteinExistence type="predicted"/>
<dbReference type="SUPFAM" id="SSF102588">
    <property type="entry name" value="LmbE-like"/>
    <property type="match status" value="1"/>
</dbReference>
<dbReference type="AlphaFoldDB" id="A0AAU7X9J8"/>
<dbReference type="EMBL" id="CP158568">
    <property type="protein sequence ID" value="XBY43748.1"/>
    <property type="molecule type" value="Genomic_DNA"/>
</dbReference>
<dbReference type="Pfam" id="PF02585">
    <property type="entry name" value="PIG-L"/>
    <property type="match status" value="1"/>
</dbReference>
<reference evidence="1" key="1">
    <citation type="submission" date="2024-06" db="EMBL/GenBank/DDBJ databases">
        <title>Methylostella associata gen. nov., sp. nov., a novel Ancalomicrobiaceae-affiliated facultatively methylotrophic bacteria that feed on methanotrophs of the genus Methylococcus.</title>
        <authorList>
            <person name="Saltykova V."/>
            <person name="Danilova O.V."/>
            <person name="Oshkin I.Y."/>
            <person name="Belova S.E."/>
            <person name="Pimenov N.V."/>
            <person name="Dedysh S.N."/>
        </authorList>
    </citation>
    <scope>NUCLEOTIDE SEQUENCE</scope>
    <source>
        <strain evidence="1">S20</strain>
    </source>
</reference>
<dbReference type="PANTHER" id="PTHR12993:SF11">
    <property type="entry name" value="N-ACETYLGLUCOSAMINYL-PHOSPHATIDYLINOSITOL DE-N-ACETYLASE"/>
    <property type="match status" value="1"/>
</dbReference>
<name>A0AAU7X9J8_9HYPH</name>
<dbReference type="RefSeq" id="WP_407048850.1">
    <property type="nucleotide sequence ID" value="NZ_CP158568.1"/>
</dbReference>
<gene>
    <name evidence="1" type="ORF">ABS361_16960</name>
</gene>